<evidence type="ECO:0000313" key="6">
    <source>
        <dbReference type="Proteomes" id="UP000189703"/>
    </source>
</evidence>
<reference evidence="7 8" key="1">
    <citation type="submission" date="2025-04" db="UniProtKB">
        <authorList>
            <consortium name="RefSeq"/>
        </authorList>
    </citation>
    <scope>IDENTIFICATION</scope>
</reference>
<dbReference type="RefSeq" id="XP_010272840.1">
    <property type="nucleotide sequence ID" value="XM_010274538.2"/>
</dbReference>
<evidence type="ECO:0000256" key="1">
    <source>
        <dbReference type="ARBA" id="ARBA00021141"/>
    </source>
</evidence>
<evidence type="ECO:0000256" key="3">
    <source>
        <dbReference type="ARBA" id="ARBA00030780"/>
    </source>
</evidence>
<evidence type="ECO:0000313" key="8">
    <source>
        <dbReference type="RefSeq" id="XP_010272837.1"/>
    </source>
</evidence>
<dbReference type="SUPFAM" id="SSF54928">
    <property type="entry name" value="RNA-binding domain, RBD"/>
    <property type="match status" value="1"/>
</dbReference>
<proteinExistence type="predicted"/>
<dbReference type="GO" id="GO:0003723">
    <property type="term" value="F:RNA binding"/>
    <property type="evidence" value="ECO:0000318"/>
    <property type="project" value="GO_Central"/>
</dbReference>
<evidence type="ECO:0000259" key="5">
    <source>
        <dbReference type="PROSITE" id="PS50102"/>
    </source>
</evidence>
<dbReference type="InterPro" id="IPR000504">
    <property type="entry name" value="RRM_dom"/>
</dbReference>
<evidence type="ECO:0000313" key="11">
    <source>
        <dbReference type="RefSeq" id="XP_010272840.1"/>
    </source>
</evidence>
<dbReference type="SMART" id="SM00360">
    <property type="entry name" value="RRM"/>
    <property type="match status" value="1"/>
</dbReference>
<name>A0A1U8B154_NELNU</name>
<dbReference type="Pfam" id="PF00076">
    <property type="entry name" value="RRM_1"/>
    <property type="match status" value="1"/>
</dbReference>
<evidence type="ECO:0000313" key="7">
    <source>
        <dbReference type="RefSeq" id="XP_010272836.1"/>
    </source>
</evidence>
<dbReference type="InterPro" id="IPR012677">
    <property type="entry name" value="Nucleotide-bd_a/b_plait_sf"/>
</dbReference>
<dbReference type="CDD" id="cd12355">
    <property type="entry name" value="RRM_RBM18"/>
    <property type="match status" value="1"/>
</dbReference>
<organism evidence="6 8">
    <name type="scientific">Nelumbo nucifera</name>
    <name type="common">Sacred lotus</name>
    <dbReference type="NCBI Taxonomy" id="4432"/>
    <lineage>
        <taxon>Eukaryota</taxon>
        <taxon>Viridiplantae</taxon>
        <taxon>Streptophyta</taxon>
        <taxon>Embryophyta</taxon>
        <taxon>Tracheophyta</taxon>
        <taxon>Spermatophyta</taxon>
        <taxon>Magnoliopsida</taxon>
        <taxon>Proteales</taxon>
        <taxon>Nelumbonaceae</taxon>
        <taxon>Nelumbo</taxon>
    </lineage>
</organism>
<dbReference type="InterPro" id="IPR039157">
    <property type="entry name" value="RBM18_RRM"/>
</dbReference>
<dbReference type="AlphaFoldDB" id="A0A1U8B154"/>
<feature type="domain" description="RRM" evidence="5">
    <location>
        <begin position="13"/>
        <end position="94"/>
    </location>
</feature>
<accession>A0A1U8B154</accession>
<dbReference type="RefSeq" id="XP_010272838.1">
    <property type="nucleotide sequence ID" value="XM_010274536.2"/>
</dbReference>
<keyword evidence="2 4" id="KW-0694">RNA-binding</keyword>
<dbReference type="GeneID" id="104608512"/>
<evidence type="ECO:0000313" key="10">
    <source>
        <dbReference type="RefSeq" id="XP_010272839.1"/>
    </source>
</evidence>
<dbReference type="Gene3D" id="3.30.70.330">
    <property type="match status" value="1"/>
</dbReference>
<dbReference type="Proteomes" id="UP000189703">
    <property type="component" value="Unplaced"/>
</dbReference>
<evidence type="ECO:0000256" key="4">
    <source>
        <dbReference type="PROSITE-ProRule" id="PRU00176"/>
    </source>
</evidence>
<evidence type="ECO:0000313" key="9">
    <source>
        <dbReference type="RefSeq" id="XP_010272838.1"/>
    </source>
</evidence>
<dbReference type="RefSeq" id="XP_010272836.1">
    <property type="nucleotide sequence ID" value="XM_010274534.2"/>
</dbReference>
<keyword evidence="6" id="KW-1185">Reference proteome</keyword>
<dbReference type="PROSITE" id="PS50102">
    <property type="entry name" value="RRM"/>
    <property type="match status" value="1"/>
</dbReference>
<evidence type="ECO:0000256" key="2">
    <source>
        <dbReference type="ARBA" id="ARBA00022884"/>
    </source>
</evidence>
<dbReference type="OMA" id="FACGRPL"/>
<dbReference type="KEGG" id="nnu:104608512"/>
<sequence length="157" mass="17394">MDSNGLVDQRCEHRLYIGNLDQRITESLLIKMFSPFGKIVSEDFLWHTRGPKRGEPRGFAFVQFSTREEAQLAKDKMNGRLACGRPLVVRFASEKQLVEAAAHPPKAVGEGNKSSIAGSSLGQMSRTAKIAAIKNKLKAMEEESSSMKKPRQADGFI</sequence>
<dbReference type="PANTHER" id="PTHR21245">
    <property type="entry name" value="HETEROGENEOUS NUCLEAR RIBONUCLEOPROTEIN"/>
    <property type="match status" value="1"/>
</dbReference>
<dbReference type="InterPro" id="IPR035979">
    <property type="entry name" value="RBD_domain_sf"/>
</dbReference>
<dbReference type="OrthoDB" id="6730379at2759"/>
<gene>
    <name evidence="7 8 9 10 11" type="primary">LOC104608512</name>
</gene>
<dbReference type="eggNOG" id="ENOG502RZNU">
    <property type="taxonomic scope" value="Eukaryota"/>
</dbReference>
<protein>
    <recommendedName>
        <fullName evidence="1">Probable RNA-binding protein 18</fullName>
    </recommendedName>
    <alternativeName>
        <fullName evidence="3">RNA-binding motif protein 18</fullName>
    </alternativeName>
</protein>
<dbReference type="RefSeq" id="XP_010272839.1">
    <property type="nucleotide sequence ID" value="XM_010274537.2"/>
</dbReference>
<dbReference type="RefSeq" id="XP_010272837.1">
    <property type="nucleotide sequence ID" value="XM_010274535.2"/>
</dbReference>